<evidence type="ECO:0000313" key="2">
    <source>
        <dbReference type="EMBL" id="MBM7035949.1"/>
    </source>
</evidence>
<keyword evidence="1" id="KW-0812">Transmembrane</keyword>
<feature type="transmembrane region" description="Helical" evidence="1">
    <location>
        <begin position="43"/>
        <end position="70"/>
    </location>
</feature>
<feature type="transmembrane region" description="Helical" evidence="1">
    <location>
        <begin position="185"/>
        <end position="205"/>
    </location>
</feature>
<gene>
    <name evidence="2" type="ORF">JQC93_05960</name>
</gene>
<dbReference type="EMBL" id="JAFEUM010000002">
    <property type="protein sequence ID" value="MBM7035949.1"/>
    <property type="molecule type" value="Genomic_DNA"/>
</dbReference>
<feature type="transmembrane region" description="Helical" evidence="1">
    <location>
        <begin position="82"/>
        <end position="104"/>
    </location>
</feature>
<feature type="transmembrane region" description="Helical" evidence="1">
    <location>
        <begin position="7"/>
        <end position="27"/>
    </location>
</feature>
<keyword evidence="1" id="KW-1133">Transmembrane helix</keyword>
<organism evidence="2 3">
    <name type="scientific">Vibrio ulleungensis</name>
    <dbReference type="NCBI Taxonomy" id="2807619"/>
    <lineage>
        <taxon>Bacteria</taxon>
        <taxon>Pseudomonadati</taxon>
        <taxon>Pseudomonadota</taxon>
        <taxon>Gammaproteobacteria</taxon>
        <taxon>Vibrionales</taxon>
        <taxon>Vibrionaceae</taxon>
        <taxon>Vibrio</taxon>
    </lineage>
</organism>
<sequence length="237" mass="26144">MSIEVLNAVWLVPAIVGALWLIIVILYKGDICPGQRGRLHRSIAILCGLFAITCVTNIWLIPSALFLGWFCSQVQTKKTRLLGPRAALVIAAVWASLVGCLAFYQQLSQTYLWESVVGFGFYLVMTLLLGASVAHLLLLLARTRLQAFHRILPIGAVVMSFAYLLLWLGLVSTGLVNGIQSAESILGPLLVAISTLLFALTIWNWHLLKRVEIRKSALWMSVAGLSSSHLIFMYILP</sequence>
<accession>A0ABS2HFV0</accession>
<proteinExistence type="predicted"/>
<keyword evidence="3" id="KW-1185">Reference proteome</keyword>
<feature type="transmembrane region" description="Helical" evidence="1">
    <location>
        <begin position="151"/>
        <end position="173"/>
    </location>
</feature>
<reference evidence="2 3" key="1">
    <citation type="submission" date="2021-02" db="EMBL/GenBank/DDBJ databases">
        <authorList>
            <person name="Park J.-S."/>
        </authorList>
    </citation>
    <scope>NUCLEOTIDE SEQUENCE [LARGE SCALE GENOMIC DNA]</scope>
    <source>
        <strain evidence="2 3">188UL20-2</strain>
    </source>
</reference>
<evidence type="ECO:0000256" key="1">
    <source>
        <dbReference type="SAM" id="Phobius"/>
    </source>
</evidence>
<keyword evidence="1" id="KW-0472">Membrane</keyword>
<name>A0ABS2HFV0_9VIBR</name>
<dbReference type="RefSeq" id="WP_205157567.1">
    <property type="nucleotide sequence ID" value="NZ_JAFEUM010000002.1"/>
</dbReference>
<feature type="transmembrane region" description="Helical" evidence="1">
    <location>
        <begin position="217"/>
        <end position="236"/>
    </location>
</feature>
<protein>
    <submittedName>
        <fullName evidence="2">Uncharacterized protein</fullName>
    </submittedName>
</protein>
<feature type="transmembrane region" description="Helical" evidence="1">
    <location>
        <begin position="116"/>
        <end position="139"/>
    </location>
</feature>
<dbReference type="Proteomes" id="UP000809621">
    <property type="component" value="Unassembled WGS sequence"/>
</dbReference>
<evidence type="ECO:0000313" key="3">
    <source>
        <dbReference type="Proteomes" id="UP000809621"/>
    </source>
</evidence>
<comment type="caution">
    <text evidence="2">The sequence shown here is derived from an EMBL/GenBank/DDBJ whole genome shotgun (WGS) entry which is preliminary data.</text>
</comment>